<evidence type="ECO:0000313" key="1">
    <source>
        <dbReference type="EMBL" id="CAK0891304.1"/>
    </source>
</evidence>
<dbReference type="Proteomes" id="UP001189429">
    <property type="component" value="Unassembled WGS sequence"/>
</dbReference>
<proteinExistence type="predicted"/>
<comment type="caution">
    <text evidence="1">The sequence shown here is derived from an EMBL/GenBank/DDBJ whole genome shotgun (WGS) entry which is preliminary data.</text>
</comment>
<accession>A0ABN9WWS7</accession>
<feature type="non-terminal residue" evidence="1">
    <location>
        <position position="534"/>
    </location>
</feature>
<reference evidence="1" key="1">
    <citation type="submission" date="2023-10" db="EMBL/GenBank/DDBJ databases">
        <authorList>
            <person name="Chen Y."/>
            <person name="Shah S."/>
            <person name="Dougan E. K."/>
            <person name="Thang M."/>
            <person name="Chan C."/>
        </authorList>
    </citation>
    <scope>NUCLEOTIDE SEQUENCE [LARGE SCALE GENOMIC DNA]</scope>
</reference>
<protein>
    <submittedName>
        <fullName evidence="1">Uncharacterized protein</fullName>
    </submittedName>
</protein>
<dbReference type="EMBL" id="CAUYUJ010019456">
    <property type="protein sequence ID" value="CAK0891304.1"/>
    <property type="molecule type" value="Genomic_DNA"/>
</dbReference>
<keyword evidence="2" id="KW-1185">Reference proteome</keyword>
<feature type="non-terminal residue" evidence="1">
    <location>
        <position position="1"/>
    </location>
</feature>
<name>A0ABN9WWS7_9DINO</name>
<sequence length="534" mass="58022">AVEAMAMGSAIEAAIDEVKPVIMEVIAQHEASGDDDGTKQIMVAAESIIKLLVGRKLATEKVTDVHDLLQVILQGVFRYDKCAGAICFEMAPSGKARESQWAFNQALTSSSSGYLPAFEASDLKYLSVTCSHTVAGARCVALSARGTMPEILDDRGYIARDKVMSICSSYEQPLVQGMPWTVIRHEVDAAIPELASFLQEADNANHGANRQQSKMQTLLQIHRCATQHLKTFGEIRWPIIERQIEKTRPHLRGQVGDMGLFVSAYSGGEDGCLLHELHAFAQTVGDCRRDVHGSTFAMLAKLNFMRGPEYMTSCIKACLCAPDSHCRDGVAKLLCNADMATIKGSKKSDISAFLAMTAAAKSFLANLASVTPSAKAKVLGHMQVRCVLLFHNKQSRNNKKYHNLGEIKNKFLEEVEALCPGATSEGPWKKTETLEVSSGTASSAGSRGLVQFNAASDGMILADPALRDLGFKIGDVVRKVSDESFKCAIFGIEGGEVTLQQLAPKVKGKKRKVDDDDDQHHLVIDSNVLADEYQ</sequence>
<organism evidence="1 2">
    <name type="scientific">Prorocentrum cordatum</name>
    <dbReference type="NCBI Taxonomy" id="2364126"/>
    <lineage>
        <taxon>Eukaryota</taxon>
        <taxon>Sar</taxon>
        <taxon>Alveolata</taxon>
        <taxon>Dinophyceae</taxon>
        <taxon>Prorocentrales</taxon>
        <taxon>Prorocentraceae</taxon>
        <taxon>Prorocentrum</taxon>
    </lineage>
</organism>
<gene>
    <name evidence="1" type="ORF">PCOR1329_LOCUS71284</name>
</gene>
<evidence type="ECO:0000313" key="2">
    <source>
        <dbReference type="Proteomes" id="UP001189429"/>
    </source>
</evidence>